<dbReference type="Pfam" id="PF00112">
    <property type="entry name" value="Peptidase_C1"/>
    <property type="match status" value="2"/>
</dbReference>
<evidence type="ECO:0000256" key="8">
    <source>
        <dbReference type="ARBA" id="ARBA00055576"/>
    </source>
</evidence>
<keyword evidence="5" id="KW-0788">Thiol protease</keyword>
<organism evidence="12 13">
    <name type="scientific">Calicophoron daubneyi</name>
    <name type="common">Rumen fluke</name>
    <name type="synonym">Paramphistomum daubneyi</name>
    <dbReference type="NCBI Taxonomy" id="300641"/>
    <lineage>
        <taxon>Eukaryota</taxon>
        <taxon>Metazoa</taxon>
        <taxon>Spiralia</taxon>
        <taxon>Lophotrochozoa</taxon>
        <taxon>Platyhelminthes</taxon>
        <taxon>Trematoda</taxon>
        <taxon>Digenea</taxon>
        <taxon>Plagiorchiida</taxon>
        <taxon>Pronocephalata</taxon>
        <taxon>Paramphistomoidea</taxon>
        <taxon>Paramphistomidae</taxon>
        <taxon>Calicophoron</taxon>
    </lineage>
</organism>
<feature type="signal peptide" evidence="10">
    <location>
        <begin position="1"/>
        <end position="19"/>
    </location>
</feature>
<gene>
    <name evidence="12" type="ORF">CDAUBV1_LOCUS10532</name>
</gene>
<dbReference type="SUPFAM" id="SSF54001">
    <property type="entry name" value="Cysteine proteinases"/>
    <property type="match status" value="2"/>
</dbReference>
<dbReference type="InterPro" id="IPR000169">
    <property type="entry name" value="Pept_cys_AS"/>
</dbReference>
<sequence>MRTLWLLVISCSFIFSVSTLSDERVVEHVDLKTGAKWLGRKSSRFSNVKEMRMMLGARRNPPDVRKQYPIVDRHLENDKQLPDEFDARKRWPNCKSIGMIRDQSSCGSCWAFAAASTMSDHYCIQTGKSVLLSETDLLSCCKTCGHGCQGGGDIQSWVFWNKTGLVTGSGQDCEGCRCYPFMKCKHHGRKGGYPDCPKELYPTPECENKCRDGYPKKFADDKIFGNAGYYVARNEKAIMSEIMLNGPVQASFRVFEDFMDYDSGVYFHSHGKSSGYHAIRIIGWGHDRDVPYWVIANSWNEKWGENGTFRMLRGSNECEIEEDTVTAFCAVQCGSTLYLPASPAVMYEGYEDPNQTGAKWLGRKSSRFGSVNEMRMMLGARLNTPDVKKQYPTVDRRLKNGKPLPDEFDSRKQWPNCKSIGMIRDQSSCGSCWAFAAASTMSDHYCIQTGKSVLLSETDLLSCCKTCGHGCQGGWDIQCWDYWNKTGLVTGSGQDCEGCRCYPFMKCRHHGSKGGYPECPKKRYTTPECEDKCRDGYPKKFADDKIFGNAGYYVARNEEAIMSEIMLNGPVKASFAVYEDFREYDSGVYFHSHGDLVGHHAVRIIGWGHDRDVPYWVIANSWNEKWGENGTFRMLRGFDECKIEGHVVSNSK</sequence>
<feature type="domain" description="Peptidase C1A papain C-terminal" evidence="11">
    <location>
        <begin position="404"/>
        <end position="651"/>
    </location>
</feature>
<keyword evidence="3 10" id="KW-0732">Signal</keyword>
<evidence type="ECO:0000313" key="12">
    <source>
        <dbReference type="EMBL" id="CAL5136440.1"/>
    </source>
</evidence>
<evidence type="ECO:0000256" key="6">
    <source>
        <dbReference type="ARBA" id="ARBA00023145"/>
    </source>
</evidence>
<keyword evidence="7" id="KW-1015">Disulfide bond</keyword>
<dbReference type="GO" id="GO:0008234">
    <property type="term" value="F:cysteine-type peptidase activity"/>
    <property type="evidence" value="ECO:0007669"/>
    <property type="project" value="UniProtKB-KW"/>
</dbReference>
<evidence type="ECO:0000256" key="3">
    <source>
        <dbReference type="ARBA" id="ARBA00022729"/>
    </source>
</evidence>
<name>A0AAV2TJ47_CALDB</name>
<evidence type="ECO:0000256" key="4">
    <source>
        <dbReference type="ARBA" id="ARBA00022801"/>
    </source>
</evidence>
<dbReference type="InterPro" id="IPR013128">
    <property type="entry name" value="Peptidase_C1A"/>
</dbReference>
<dbReference type="AlphaFoldDB" id="A0AAV2TJ47"/>
<evidence type="ECO:0000256" key="1">
    <source>
        <dbReference type="ARBA" id="ARBA00008455"/>
    </source>
</evidence>
<dbReference type="InterPro" id="IPR038765">
    <property type="entry name" value="Papain-like_cys_pep_sf"/>
</dbReference>
<dbReference type="PROSITE" id="PS00139">
    <property type="entry name" value="THIOL_PROTEASE_CYS"/>
    <property type="match status" value="2"/>
</dbReference>
<dbReference type="PRINTS" id="PR00705">
    <property type="entry name" value="PAPAIN"/>
</dbReference>
<evidence type="ECO:0000313" key="13">
    <source>
        <dbReference type="Proteomes" id="UP001497525"/>
    </source>
</evidence>
<reference evidence="12" key="1">
    <citation type="submission" date="2024-06" db="EMBL/GenBank/DDBJ databases">
        <authorList>
            <person name="Liu X."/>
            <person name="Lenzi L."/>
            <person name="Haldenby T S."/>
            <person name="Uol C."/>
        </authorList>
    </citation>
    <scope>NUCLEOTIDE SEQUENCE</scope>
</reference>
<dbReference type="FunFam" id="3.90.70.10:FF:000031">
    <property type="entry name" value="Cathepsin B"/>
    <property type="match status" value="2"/>
</dbReference>
<accession>A0AAV2TJ47</accession>
<dbReference type="InterPro" id="IPR025660">
    <property type="entry name" value="Pept_his_AS"/>
</dbReference>
<dbReference type="Proteomes" id="UP001497525">
    <property type="component" value="Unassembled WGS sequence"/>
</dbReference>
<feature type="domain" description="Peptidase C1A papain C-terminal" evidence="11">
    <location>
        <begin position="81"/>
        <end position="328"/>
    </location>
</feature>
<evidence type="ECO:0000256" key="10">
    <source>
        <dbReference type="SAM" id="SignalP"/>
    </source>
</evidence>
<dbReference type="EMBL" id="CAXLJL010000323">
    <property type="protein sequence ID" value="CAL5136440.1"/>
    <property type="molecule type" value="Genomic_DNA"/>
</dbReference>
<dbReference type="InterPro" id="IPR000668">
    <property type="entry name" value="Peptidase_C1A_C"/>
</dbReference>
<evidence type="ECO:0000259" key="11">
    <source>
        <dbReference type="SMART" id="SM00645"/>
    </source>
</evidence>
<keyword evidence="4" id="KW-0378">Hydrolase</keyword>
<dbReference type="CDD" id="cd02620">
    <property type="entry name" value="Peptidase_C1A_CathepsinB"/>
    <property type="match status" value="2"/>
</dbReference>
<dbReference type="SMART" id="SM00645">
    <property type="entry name" value="Pept_C1"/>
    <property type="match status" value="2"/>
</dbReference>
<evidence type="ECO:0000256" key="7">
    <source>
        <dbReference type="ARBA" id="ARBA00023157"/>
    </source>
</evidence>
<proteinExistence type="inferred from homology"/>
<evidence type="ECO:0000256" key="2">
    <source>
        <dbReference type="ARBA" id="ARBA00022670"/>
    </source>
</evidence>
<dbReference type="Gene3D" id="3.90.70.10">
    <property type="entry name" value="Cysteine proteinases"/>
    <property type="match status" value="2"/>
</dbReference>
<keyword evidence="6" id="KW-0865">Zymogen</keyword>
<evidence type="ECO:0000256" key="5">
    <source>
        <dbReference type="ARBA" id="ARBA00022807"/>
    </source>
</evidence>
<dbReference type="PANTHER" id="PTHR12411">
    <property type="entry name" value="CYSTEINE PROTEASE FAMILY C1-RELATED"/>
    <property type="match status" value="1"/>
</dbReference>
<comment type="similarity">
    <text evidence="1">Belongs to the peptidase C1 family.</text>
</comment>
<comment type="caution">
    <text evidence="12">The sequence shown here is derived from an EMBL/GenBank/DDBJ whole genome shotgun (WGS) entry which is preliminary data.</text>
</comment>
<evidence type="ECO:0000256" key="9">
    <source>
        <dbReference type="ARBA" id="ARBA00073107"/>
    </source>
</evidence>
<comment type="function">
    <text evidence="8">Thiol protease. Has a role as a digestive enzyme.</text>
</comment>
<dbReference type="GO" id="GO:0006508">
    <property type="term" value="P:proteolysis"/>
    <property type="evidence" value="ECO:0007669"/>
    <property type="project" value="UniProtKB-KW"/>
</dbReference>
<dbReference type="PROSITE" id="PS00639">
    <property type="entry name" value="THIOL_PROTEASE_HIS"/>
    <property type="match status" value="2"/>
</dbReference>
<feature type="chain" id="PRO_5043864522" description="Cathepsin B-like cysteine proteinase" evidence="10">
    <location>
        <begin position="20"/>
        <end position="652"/>
    </location>
</feature>
<keyword evidence="2" id="KW-0645">Protease</keyword>
<protein>
    <recommendedName>
        <fullName evidence="9">Cathepsin B-like cysteine proteinase</fullName>
    </recommendedName>
</protein>